<evidence type="ECO:0000256" key="2">
    <source>
        <dbReference type="ARBA" id="ARBA00009959"/>
    </source>
</evidence>
<keyword evidence="3 9" id="KW-0540">Nuclease</keyword>
<dbReference type="AlphaFoldDB" id="A0A6S6TIU9"/>
<name>A0A6S6TIU9_9BACT</name>
<dbReference type="GO" id="GO:0051607">
    <property type="term" value="P:defense response to virus"/>
    <property type="evidence" value="ECO:0007669"/>
    <property type="project" value="UniProtKB-UniRule"/>
</dbReference>
<dbReference type="InterPro" id="IPR019199">
    <property type="entry name" value="Virulence_VapD/CRISPR_Cas2"/>
</dbReference>
<dbReference type="Gene3D" id="3.30.70.240">
    <property type="match status" value="1"/>
</dbReference>
<dbReference type="GO" id="GO:0046872">
    <property type="term" value="F:metal ion binding"/>
    <property type="evidence" value="ECO:0007669"/>
    <property type="project" value="UniProtKB-UniRule"/>
</dbReference>
<comment type="subunit">
    <text evidence="9">Homodimer, forms a heterotetramer with a Cas1 homodimer.</text>
</comment>
<evidence type="ECO:0000256" key="7">
    <source>
        <dbReference type="ARBA" id="ARBA00022842"/>
    </source>
</evidence>
<dbReference type="NCBIfam" id="TIGR01573">
    <property type="entry name" value="cas2"/>
    <property type="match status" value="1"/>
</dbReference>
<comment type="function">
    <text evidence="9">CRISPR (clustered regularly interspaced short palindromic repeat), is an adaptive immune system that provides protection against mobile genetic elements (viruses, transposable elements and conjugative plasmids). CRISPR clusters contain sequences complementary to antecedent mobile elements and target invading nucleic acids. CRISPR clusters are transcribed and processed into CRISPR RNA (crRNA). Functions as a ssRNA-specific endoribonuclease. Involved in the integration of spacer DNA into the CRISPR cassette.</text>
</comment>
<sequence length="92" mass="10879">MKILLTYDIVNSKNRTKLSTLLEGYGYRVNFSVFELDIKKHQFDLLLKAIEPFYEKEDSVRIYNFSTDTVGKSYDLNAKRPKPFEKRSSYVN</sequence>
<keyword evidence="8 9" id="KW-0051">Antiviral defense</keyword>
<evidence type="ECO:0000256" key="5">
    <source>
        <dbReference type="ARBA" id="ARBA00022759"/>
    </source>
</evidence>
<dbReference type="HAMAP" id="MF_01471">
    <property type="entry name" value="Cas2"/>
    <property type="match status" value="1"/>
</dbReference>
<keyword evidence="5 9" id="KW-0255">Endonuclease</keyword>
<accession>A0A6S6TIU9</accession>
<dbReference type="InterPro" id="IPR021127">
    <property type="entry name" value="CRISPR_associated_Cas2"/>
</dbReference>
<dbReference type="SUPFAM" id="SSF143430">
    <property type="entry name" value="TTP0101/SSO1404-like"/>
    <property type="match status" value="1"/>
</dbReference>
<keyword evidence="4 9" id="KW-0479">Metal-binding</keyword>
<dbReference type="EMBL" id="CACVAU010000045">
    <property type="protein sequence ID" value="CAA6815452.1"/>
    <property type="molecule type" value="Genomic_DNA"/>
</dbReference>
<evidence type="ECO:0000313" key="10">
    <source>
        <dbReference type="EMBL" id="CAA6815452.1"/>
    </source>
</evidence>
<dbReference type="EC" id="3.1.-.-" evidence="9"/>
<dbReference type="GO" id="GO:0004521">
    <property type="term" value="F:RNA endonuclease activity"/>
    <property type="evidence" value="ECO:0007669"/>
    <property type="project" value="InterPro"/>
</dbReference>
<feature type="binding site" evidence="9">
    <location>
        <position position="8"/>
    </location>
    <ligand>
        <name>Mg(2+)</name>
        <dbReference type="ChEBI" id="CHEBI:18420"/>
        <note>catalytic</note>
    </ligand>
</feature>
<comment type="similarity">
    <text evidence="2 9">Belongs to the CRISPR-associated endoribonuclease Cas2 protein family.</text>
</comment>
<evidence type="ECO:0000256" key="9">
    <source>
        <dbReference type="HAMAP-Rule" id="MF_01471"/>
    </source>
</evidence>
<organism evidence="10">
    <name type="scientific">uncultured Sulfurovum sp</name>
    <dbReference type="NCBI Taxonomy" id="269237"/>
    <lineage>
        <taxon>Bacteria</taxon>
        <taxon>Pseudomonadati</taxon>
        <taxon>Campylobacterota</taxon>
        <taxon>Epsilonproteobacteria</taxon>
        <taxon>Campylobacterales</taxon>
        <taxon>Sulfurovaceae</taxon>
        <taxon>Sulfurovum</taxon>
        <taxon>environmental samples</taxon>
    </lineage>
</organism>
<protein>
    <recommendedName>
        <fullName evidence="9">CRISPR-associated endoribonuclease Cas2</fullName>
        <ecNumber evidence="9">3.1.-.-</ecNumber>
    </recommendedName>
</protein>
<comment type="cofactor">
    <cofactor evidence="1 9">
        <name>Mg(2+)</name>
        <dbReference type="ChEBI" id="CHEBI:18420"/>
    </cofactor>
</comment>
<keyword evidence="7 9" id="KW-0460">Magnesium</keyword>
<evidence type="ECO:0000256" key="3">
    <source>
        <dbReference type="ARBA" id="ARBA00022722"/>
    </source>
</evidence>
<evidence type="ECO:0000256" key="8">
    <source>
        <dbReference type="ARBA" id="ARBA00023118"/>
    </source>
</evidence>
<proteinExistence type="inferred from homology"/>
<dbReference type="PANTHER" id="PTHR34405:SF3">
    <property type="entry name" value="CRISPR-ASSOCIATED ENDORIBONUCLEASE CAS2 3"/>
    <property type="match status" value="1"/>
</dbReference>
<keyword evidence="6 9" id="KW-0378">Hydrolase</keyword>
<gene>
    <name evidence="9" type="primary">cas2</name>
    <name evidence="10" type="ORF">HELGO_WM15864</name>
</gene>
<evidence type="ECO:0000256" key="6">
    <source>
        <dbReference type="ARBA" id="ARBA00022801"/>
    </source>
</evidence>
<dbReference type="GO" id="GO:0016787">
    <property type="term" value="F:hydrolase activity"/>
    <property type="evidence" value="ECO:0007669"/>
    <property type="project" value="UniProtKB-KW"/>
</dbReference>
<dbReference type="CDD" id="cd09725">
    <property type="entry name" value="Cas2_I_II_III"/>
    <property type="match status" value="1"/>
</dbReference>
<reference evidence="10" key="1">
    <citation type="submission" date="2020-01" db="EMBL/GenBank/DDBJ databases">
        <authorList>
            <person name="Meier V. D."/>
            <person name="Meier V D."/>
        </authorList>
    </citation>
    <scope>NUCLEOTIDE SEQUENCE</scope>
    <source>
        <strain evidence="10">HLG_WM_MAG_05</strain>
    </source>
</reference>
<evidence type="ECO:0000256" key="4">
    <source>
        <dbReference type="ARBA" id="ARBA00022723"/>
    </source>
</evidence>
<dbReference type="GO" id="GO:0043571">
    <property type="term" value="P:maintenance of CRISPR repeat elements"/>
    <property type="evidence" value="ECO:0007669"/>
    <property type="project" value="UniProtKB-UniRule"/>
</dbReference>
<dbReference type="PANTHER" id="PTHR34405">
    <property type="entry name" value="CRISPR-ASSOCIATED ENDORIBONUCLEASE CAS2"/>
    <property type="match status" value="1"/>
</dbReference>
<evidence type="ECO:0000256" key="1">
    <source>
        <dbReference type="ARBA" id="ARBA00001946"/>
    </source>
</evidence>
<dbReference type="Pfam" id="PF09827">
    <property type="entry name" value="CRISPR_Cas2"/>
    <property type="match status" value="1"/>
</dbReference>